<protein>
    <submittedName>
        <fullName evidence="1">Uncharacterized protein</fullName>
    </submittedName>
</protein>
<sequence>MKPKKITKKQIPKIWARTKEIGLEEENLRKLVKKVSGDPSISKLTKDQAIAVIDRLEGKKVRKRIKGKKRFALSVVCIDGKKVATPKQLEYIETLGDIAGWKRKHIKSFILKKFGKDDMNSLTRQEAGVMMKVLKHERKRRLCDVLN</sequence>
<dbReference type="AlphaFoldDB" id="A0A1E3X566"/>
<reference evidence="1 2" key="1">
    <citation type="submission" date="2016-07" db="EMBL/GenBank/DDBJ databases">
        <title>Draft genome of Scalindua rubra, obtained from a brine-seawater interface in the Red Sea, sheds light on salt adaptation in anammox bacteria.</title>
        <authorList>
            <person name="Speth D.R."/>
            <person name="Lagkouvardos I."/>
            <person name="Wang Y."/>
            <person name="Qian P.-Y."/>
            <person name="Dutilh B.E."/>
            <person name="Jetten M.S."/>
        </authorList>
    </citation>
    <scope>NUCLEOTIDE SEQUENCE [LARGE SCALE GENOMIC DNA]</scope>
    <source>
        <strain evidence="1">BSI-1</strain>
    </source>
</reference>
<dbReference type="InterPro" id="IPR009363">
    <property type="entry name" value="Phage_Mu_Gp16"/>
</dbReference>
<gene>
    <name evidence="1" type="ORF">SCARUB_04087</name>
</gene>
<organism evidence="1 2">
    <name type="scientific">Candidatus Scalindua rubra</name>
    <dbReference type="NCBI Taxonomy" id="1872076"/>
    <lineage>
        <taxon>Bacteria</taxon>
        <taxon>Pseudomonadati</taxon>
        <taxon>Planctomycetota</taxon>
        <taxon>Candidatus Brocadiia</taxon>
        <taxon>Candidatus Brocadiales</taxon>
        <taxon>Candidatus Scalinduaceae</taxon>
        <taxon>Candidatus Scalindua</taxon>
    </lineage>
</organism>
<dbReference type="EMBL" id="MAYW01000174">
    <property type="protein sequence ID" value="ODS30806.1"/>
    <property type="molecule type" value="Genomic_DNA"/>
</dbReference>
<comment type="caution">
    <text evidence="1">The sequence shown here is derived from an EMBL/GenBank/DDBJ whole genome shotgun (WGS) entry which is preliminary data.</text>
</comment>
<evidence type="ECO:0000313" key="2">
    <source>
        <dbReference type="Proteomes" id="UP000094056"/>
    </source>
</evidence>
<name>A0A1E3X566_9BACT</name>
<accession>A0A1E3X566</accession>
<proteinExistence type="predicted"/>
<evidence type="ECO:0000313" key="1">
    <source>
        <dbReference type="EMBL" id="ODS30806.1"/>
    </source>
</evidence>
<dbReference type="Proteomes" id="UP000094056">
    <property type="component" value="Unassembled WGS sequence"/>
</dbReference>
<dbReference type="Pfam" id="PF06252">
    <property type="entry name" value="GemA"/>
    <property type="match status" value="1"/>
</dbReference>